<keyword evidence="4" id="KW-0720">Serine protease</keyword>
<dbReference type="GO" id="GO:0006508">
    <property type="term" value="P:proteolysis"/>
    <property type="evidence" value="ECO:0007669"/>
    <property type="project" value="UniProtKB-KW"/>
</dbReference>
<dbReference type="InterPro" id="IPR004635">
    <property type="entry name" value="Pept_S49_SppA"/>
</dbReference>
<feature type="non-terminal residue" evidence="6">
    <location>
        <position position="1"/>
    </location>
</feature>
<comment type="similarity">
    <text evidence="1">Belongs to the peptidase S49 family.</text>
</comment>
<accession>A0A7V2SZH8</accession>
<gene>
    <name evidence="6" type="primary">sppA</name>
    <name evidence="6" type="ORF">ENJ63_04835</name>
</gene>
<sequence>KVIRDFRQREDVKAVVVRINSPGGAVGASQEIYSALKALDKKKPVVASMESVAASGGYYVAIGARKIVANPGTITGSIGVIMKVPNIGPLLEKLGVKTQVLKSGAYKDLGSMTRDMTQAEREVVEGVLKDVHQKFMEDVSQARSIPLDRLTSLAQGQIFSGREAKEVGLVDELGNFDTAIEMAQRLSHLKGEPRLIYPEKGRLKVLRELLEEEAATTIKNILERVAIDYAS</sequence>
<dbReference type="PANTHER" id="PTHR42987:SF7">
    <property type="entry name" value="SIGNAL PEPTIDE PEPTIDASE SPPA-RELATED"/>
    <property type="match status" value="1"/>
</dbReference>
<reference evidence="6" key="1">
    <citation type="journal article" date="2020" name="mSystems">
        <title>Genome- and Community-Level Interaction Insights into Carbon Utilization and Element Cycling Functions of Hydrothermarchaeota in Hydrothermal Sediment.</title>
        <authorList>
            <person name="Zhou Z."/>
            <person name="Liu Y."/>
            <person name="Xu W."/>
            <person name="Pan J."/>
            <person name="Luo Z.H."/>
            <person name="Li M."/>
        </authorList>
    </citation>
    <scope>NUCLEOTIDE SEQUENCE [LARGE SCALE GENOMIC DNA]</scope>
    <source>
        <strain evidence="6">HyVt-503</strain>
    </source>
</reference>
<dbReference type="GO" id="GO:0004252">
    <property type="term" value="F:serine-type endopeptidase activity"/>
    <property type="evidence" value="ECO:0007669"/>
    <property type="project" value="InterPro"/>
</dbReference>
<dbReference type="Pfam" id="PF01343">
    <property type="entry name" value="Peptidase_S49"/>
    <property type="match status" value="1"/>
</dbReference>
<evidence type="ECO:0000256" key="2">
    <source>
        <dbReference type="ARBA" id="ARBA00022670"/>
    </source>
</evidence>
<dbReference type="Gene3D" id="3.90.226.10">
    <property type="entry name" value="2-enoyl-CoA Hydratase, Chain A, domain 1"/>
    <property type="match status" value="1"/>
</dbReference>
<dbReference type="EMBL" id="DRND01000384">
    <property type="protein sequence ID" value="HFC47190.1"/>
    <property type="molecule type" value="Genomic_DNA"/>
</dbReference>
<evidence type="ECO:0000259" key="5">
    <source>
        <dbReference type="Pfam" id="PF01343"/>
    </source>
</evidence>
<name>A0A7V2SZH8_9BACT</name>
<dbReference type="PANTHER" id="PTHR42987">
    <property type="entry name" value="PEPTIDASE S49"/>
    <property type="match status" value="1"/>
</dbReference>
<dbReference type="Proteomes" id="UP000885797">
    <property type="component" value="Unassembled WGS sequence"/>
</dbReference>
<proteinExistence type="inferred from homology"/>
<evidence type="ECO:0000256" key="4">
    <source>
        <dbReference type="ARBA" id="ARBA00022825"/>
    </source>
</evidence>
<dbReference type="InterPro" id="IPR029045">
    <property type="entry name" value="ClpP/crotonase-like_dom_sf"/>
</dbReference>
<dbReference type="CDD" id="cd07023">
    <property type="entry name" value="S49_Sppa_N_C"/>
    <property type="match status" value="1"/>
</dbReference>
<dbReference type="AlphaFoldDB" id="A0A7V2SZH8"/>
<evidence type="ECO:0000313" key="6">
    <source>
        <dbReference type="EMBL" id="HFC47190.1"/>
    </source>
</evidence>
<evidence type="ECO:0000256" key="1">
    <source>
        <dbReference type="ARBA" id="ARBA00008683"/>
    </source>
</evidence>
<evidence type="ECO:0000256" key="3">
    <source>
        <dbReference type="ARBA" id="ARBA00022801"/>
    </source>
</evidence>
<dbReference type="NCBIfam" id="TIGR00706">
    <property type="entry name" value="SppA_dom"/>
    <property type="match status" value="1"/>
</dbReference>
<keyword evidence="2" id="KW-0645">Protease</keyword>
<dbReference type="GO" id="GO:0004176">
    <property type="term" value="F:ATP-dependent peptidase activity"/>
    <property type="evidence" value="ECO:0007669"/>
    <property type="project" value="InterPro"/>
</dbReference>
<dbReference type="InterPro" id="IPR002142">
    <property type="entry name" value="Peptidase_S49"/>
</dbReference>
<dbReference type="InterPro" id="IPR001907">
    <property type="entry name" value="ClpP"/>
</dbReference>
<keyword evidence="3" id="KW-0378">Hydrolase</keyword>
<dbReference type="InterPro" id="IPR047272">
    <property type="entry name" value="S49_SppA_C"/>
</dbReference>
<comment type="caution">
    <text evidence="6">The sequence shown here is derived from an EMBL/GenBank/DDBJ whole genome shotgun (WGS) entry which is preliminary data.</text>
</comment>
<protein>
    <submittedName>
        <fullName evidence="6">Signal peptide peptidase SppA</fullName>
    </submittedName>
</protein>
<dbReference type="SUPFAM" id="SSF52096">
    <property type="entry name" value="ClpP/crotonase"/>
    <property type="match status" value="1"/>
</dbReference>
<feature type="domain" description="Peptidase S49" evidence="5">
    <location>
        <begin position="38"/>
        <end position="189"/>
    </location>
</feature>
<dbReference type="Gene3D" id="6.20.330.10">
    <property type="match status" value="1"/>
</dbReference>
<dbReference type="PRINTS" id="PR00127">
    <property type="entry name" value="CLPPROTEASEP"/>
</dbReference>
<organism evidence="6">
    <name type="scientific">Dissulfuribacter thermophilus</name>
    <dbReference type="NCBI Taxonomy" id="1156395"/>
    <lineage>
        <taxon>Bacteria</taxon>
        <taxon>Pseudomonadati</taxon>
        <taxon>Thermodesulfobacteriota</taxon>
        <taxon>Dissulfuribacteria</taxon>
        <taxon>Dissulfuribacterales</taxon>
        <taxon>Dissulfuribacteraceae</taxon>
        <taxon>Dissulfuribacter</taxon>
    </lineage>
</organism>